<dbReference type="EMBL" id="FPIW01000026">
    <property type="protein sequence ID" value="SFW50888.1"/>
    <property type="molecule type" value="Genomic_DNA"/>
</dbReference>
<reference evidence="2" key="1">
    <citation type="submission" date="2016-11" db="EMBL/GenBank/DDBJ databases">
        <authorList>
            <person name="Jaros S."/>
            <person name="Januszkiewicz K."/>
            <person name="Wedrychowicz H."/>
        </authorList>
    </citation>
    <scope>NUCLEOTIDE SEQUENCE [LARGE SCALE GENOMIC DNA]</scope>
    <source>
        <strain evidence="2">DSM 7057</strain>
    </source>
</reference>
<evidence type="ECO:0000313" key="1">
    <source>
        <dbReference type="EMBL" id="SFW50888.1"/>
    </source>
</evidence>
<dbReference type="RefSeq" id="WP_072311891.1">
    <property type="nucleotide sequence ID" value="NZ_FPIW01000026.1"/>
</dbReference>
<proteinExistence type="predicted"/>
<accession>A0AA94L2I0</accession>
<name>A0AA94L2I0_DESDE</name>
<organism evidence="1 2">
    <name type="scientific">Desulfovibrio desulfuricans</name>
    <dbReference type="NCBI Taxonomy" id="876"/>
    <lineage>
        <taxon>Bacteria</taxon>
        <taxon>Pseudomonadati</taxon>
        <taxon>Thermodesulfobacteriota</taxon>
        <taxon>Desulfovibrionia</taxon>
        <taxon>Desulfovibrionales</taxon>
        <taxon>Desulfovibrionaceae</taxon>
        <taxon>Desulfovibrio</taxon>
    </lineage>
</organism>
<dbReference type="AlphaFoldDB" id="A0AA94L2I0"/>
<protein>
    <recommendedName>
        <fullName evidence="3">Methyl-accepting chemotaxis protein</fullName>
    </recommendedName>
</protein>
<evidence type="ECO:0000313" key="2">
    <source>
        <dbReference type="Proteomes" id="UP000182680"/>
    </source>
</evidence>
<dbReference type="Proteomes" id="UP000182680">
    <property type="component" value="Unassembled WGS sequence"/>
</dbReference>
<comment type="caution">
    <text evidence="1">The sequence shown here is derived from an EMBL/GenBank/DDBJ whole genome shotgun (WGS) entry which is preliminary data.</text>
</comment>
<evidence type="ECO:0008006" key="3">
    <source>
        <dbReference type="Google" id="ProtNLM"/>
    </source>
</evidence>
<sequence>MTIRAKFLLTFFAAIILGIGSTLLIVTGKMDTMNERSTQAYMEHALSSTNNYIALFFKQAQESATMLASTPAIREAFGHLPLFTDNSEPQQVARPAMTPQARTVDEIFQLVKDSHANYSSVTFGAENGGFLEYPLAS</sequence>
<gene>
    <name evidence="1" type="ORF">SAMN02910291_01614</name>
</gene>